<dbReference type="Gene3D" id="3.10.20.90">
    <property type="entry name" value="Phosphatidylinositol 3-kinase Catalytic Subunit, Chain A, domain 1"/>
    <property type="match status" value="1"/>
</dbReference>
<keyword evidence="10" id="KW-0539">Nucleus</keyword>
<keyword evidence="7" id="KW-0788">Thiol protease</keyword>
<name>A0A1R4AAJ7_BABMR</name>
<dbReference type="PROSITE" id="PS50957">
    <property type="entry name" value="JOSEPHIN"/>
    <property type="match status" value="1"/>
</dbReference>
<dbReference type="Pfam" id="PF00789">
    <property type="entry name" value="UBX"/>
    <property type="match status" value="1"/>
</dbReference>
<feature type="domain" description="UBX" evidence="12">
    <location>
        <begin position="242"/>
        <end position="343"/>
    </location>
</feature>
<dbReference type="GeneID" id="24424318"/>
<evidence type="ECO:0000259" key="13">
    <source>
        <dbReference type="PROSITE" id="PS50957"/>
    </source>
</evidence>
<feature type="active site" evidence="11">
    <location>
        <position position="15"/>
    </location>
</feature>
<protein>
    <recommendedName>
        <fullName evidence="3">ubiquitinyl hydrolase 1</fullName>
        <ecNumber evidence="3">3.4.19.12</ecNumber>
    </recommendedName>
</protein>
<dbReference type="KEGG" id="bmic:BMR1_02g02671"/>
<feature type="active site" evidence="11">
    <location>
        <position position="106"/>
    </location>
</feature>
<evidence type="ECO:0000256" key="4">
    <source>
        <dbReference type="ARBA" id="ARBA00022670"/>
    </source>
</evidence>
<dbReference type="InterPro" id="IPR033865">
    <property type="entry name" value="Ataxin-3"/>
</dbReference>
<keyword evidence="15" id="KW-1185">Reference proteome</keyword>
<keyword evidence="4" id="KW-0645">Protease</keyword>
<dbReference type="RefSeq" id="XP_021338227.1">
    <property type="nucleotide sequence ID" value="XM_021481603.1"/>
</dbReference>
<gene>
    <name evidence="14" type="ORF">BMR1_02g02671</name>
</gene>
<dbReference type="GO" id="GO:0005634">
    <property type="term" value="C:nucleus"/>
    <property type="evidence" value="ECO:0007669"/>
    <property type="project" value="UniProtKB-SubCell"/>
</dbReference>
<dbReference type="OrthoDB" id="10063692at2759"/>
<organism evidence="14 15">
    <name type="scientific">Babesia microti (strain RI)</name>
    <dbReference type="NCBI Taxonomy" id="1133968"/>
    <lineage>
        <taxon>Eukaryota</taxon>
        <taxon>Sar</taxon>
        <taxon>Alveolata</taxon>
        <taxon>Apicomplexa</taxon>
        <taxon>Aconoidasida</taxon>
        <taxon>Piroplasmida</taxon>
        <taxon>Babesiidae</taxon>
        <taxon>Babesia</taxon>
    </lineage>
</organism>
<dbReference type="InterPro" id="IPR006155">
    <property type="entry name" value="Josephin"/>
</dbReference>
<evidence type="ECO:0000256" key="5">
    <source>
        <dbReference type="ARBA" id="ARBA00022786"/>
    </source>
</evidence>
<reference evidence="14 15" key="3">
    <citation type="journal article" date="2016" name="Sci. Rep.">
        <title>Genome-wide diversity and gene expression profiling of Babesia microti isolates identify polymorphic genes that mediate host-pathogen interactions.</title>
        <authorList>
            <person name="Silva J.C."/>
            <person name="Cornillot E."/>
            <person name="McCracken C."/>
            <person name="Usmani-Brown S."/>
            <person name="Dwivedi A."/>
            <person name="Ifeonu O.O."/>
            <person name="Crabtree J."/>
            <person name="Gotia H.T."/>
            <person name="Virji A.Z."/>
            <person name="Reynes C."/>
            <person name="Colinge J."/>
            <person name="Kumar V."/>
            <person name="Lawres L."/>
            <person name="Pazzi J.E."/>
            <person name="Pablo J.V."/>
            <person name="Hung C."/>
            <person name="Brancato J."/>
            <person name="Kumari P."/>
            <person name="Orvis J."/>
            <person name="Tretina K."/>
            <person name="Chibucos M."/>
            <person name="Ott S."/>
            <person name="Sadzewicz L."/>
            <person name="Sengamalay N."/>
            <person name="Shetty A.C."/>
            <person name="Su Q."/>
            <person name="Tallon L."/>
            <person name="Fraser C.M."/>
            <person name="Frutos R."/>
            <person name="Molina D.M."/>
            <person name="Krause P.J."/>
            <person name="Ben Mamoun C."/>
        </authorList>
    </citation>
    <scope>NUCLEOTIDE SEQUENCE [LARGE SCALE GENOMIC DNA]</scope>
    <source>
        <strain evidence="14 15">RI</strain>
    </source>
</reference>
<dbReference type="EC" id="3.4.19.12" evidence="3"/>
<evidence type="ECO:0000256" key="2">
    <source>
        <dbReference type="ARBA" id="ARBA00004123"/>
    </source>
</evidence>
<dbReference type="InterPro" id="IPR001012">
    <property type="entry name" value="UBX_dom"/>
</dbReference>
<feature type="active site" evidence="11">
    <location>
        <position position="121"/>
    </location>
</feature>
<dbReference type="SMART" id="SM01246">
    <property type="entry name" value="Josephin"/>
    <property type="match status" value="1"/>
</dbReference>
<dbReference type="PROSITE" id="PS50033">
    <property type="entry name" value="UBX"/>
    <property type="match status" value="1"/>
</dbReference>
<evidence type="ECO:0000313" key="15">
    <source>
        <dbReference type="Proteomes" id="UP000002899"/>
    </source>
</evidence>
<dbReference type="Pfam" id="PF02099">
    <property type="entry name" value="Josephin"/>
    <property type="match status" value="1"/>
</dbReference>
<sequence length="349" mass="39627">MPAVYWEKQEDNRMCALHCLNALLQGPYVTAEELTAIADFLDEQERQLMGWIPATNSSHDGNYNITVIQKSLGNRGFECKYCTSKNITKQTVESKFDGFLCNVSQHWICFRNVHGDWYMLDSMKSGPIRYKVCDLQEYLENLLKQGDSVFIITPAENSRPLSLPNPDKNCTKKNQFYIDIRDISTYEGKTDFLYKRGGSSQSKPISWPTVGGTRLNSCDVSTICSMRTNKDMDTVMDGLQKIDGPCCSITVRMLDASRVTNRFSVNGTLLDVFKWLEGCDIVVNDTPLKSQPIYCLVQQSPFRKFVKYADGSVELINSENMGTDTKNKTLKDLELEDTQLFILHIPSTN</sequence>
<dbReference type="Gene3D" id="1.10.287.10">
    <property type="entry name" value="S15/NS1, RNA-binding"/>
    <property type="match status" value="1"/>
</dbReference>
<reference evidence="14 15" key="1">
    <citation type="journal article" date="2012" name="Nucleic Acids Res.">
        <title>Sequencing of the smallest Apicomplexan genome from the human pathogen Babesia microti.</title>
        <authorList>
            <person name="Cornillot E."/>
            <person name="Hadj-Kaddour K."/>
            <person name="Dassouli A."/>
            <person name="Noel B."/>
            <person name="Ranwez V."/>
            <person name="Vacherie B."/>
            <person name="Augagneur Y."/>
            <person name="Bres V."/>
            <person name="Duclos A."/>
            <person name="Randazzo S."/>
            <person name="Carcy B."/>
            <person name="Debierre-Grockiego F."/>
            <person name="Delbecq S."/>
            <person name="Moubri-Menage K."/>
            <person name="Shams-Eldin H."/>
            <person name="Usmani-Brown S."/>
            <person name="Bringaud F."/>
            <person name="Wincker P."/>
            <person name="Vivares C.P."/>
            <person name="Schwarz R.T."/>
            <person name="Schetters T.P."/>
            <person name="Krause P.J."/>
            <person name="Gorenflot A."/>
            <person name="Berry V."/>
            <person name="Barbe V."/>
            <person name="Ben Mamoun C."/>
        </authorList>
    </citation>
    <scope>NUCLEOTIDE SEQUENCE [LARGE SCALE GENOMIC DNA]</scope>
    <source>
        <strain evidence="14 15">RI</strain>
    </source>
</reference>
<evidence type="ECO:0000256" key="6">
    <source>
        <dbReference type="ARBA" id="ARBA00022801"/>
    </source>
</evidence>
<dbReference type="GO" id="GO:0016579">
    <property type="term" value="P:protein deubiquitination"/>
    <property type="evidence" value="ECO:0007669"/>
    <property type="project" value="InterPro"/>
</dbReference>
<feature type="domain" description="Josephin" evidence="13">
    <location>
        <begin position="2"/>
        <end position="167"/>
    </location>
</feature>
<evidence type="ECO:0000256" key="1">
    <source>
        <dbReference type="ARBA" id="ARBA00000707"/>
    </source>
</evidence>
<comment type="catalytic activity">
    <reaction evidence="1">
        <text>Thiol-dependent hydrolysis of ester, thioester, amide, peptide and isopeptide bonds formed by the C-terminal Gly of ubiquitin (a 76-residue protein attached to proteins as an intracellular targeting signal).</text>
        <dbReference type="EC" id="3.4.19.12"/>
    </reaction>
</comment>
<evidence type="ECO:0000313" key="14">
    <source>
        <dbReference type="EMBL" id="SJK86029.1"/>
    </source>
</evidence>
<keyword evidence="8" id="KW-0805">Transcription regulation</keyword>
<dbReference type="GO" id="GO:0006508">
    <property type="term" value="P:proteolysis"/>
    <property type="evidence" value="ECO:0007669"/>
    <property type="project" value="UniProtKB-KW"/>
</dbReference>
<reference evidence="14 15" key="2">
    <citation type="journal article" date="2013" name="PLoS ONE">
        <title>Whole genome mapping and re-organization of the nuclear and mitochondrial genomes of Babesia microti isolates.</title>
        <authorList>
            <person name="Cornillot E."/>
            <person name="Dassouli A."/>
            <person name="Garg A."/>
            <person name="Pachikara N."/>
            <person name="Randazzo S."/>
            <person name="Depoix D."/>
            <person name="Carcy B."/>
            <person name="Delbecq S."/>
            <person name="Frutos R."/>
            <person name="Silva J.C."/>
            <person name="Sutton R."/>
            <person name="Krause P.J."/>
            <person name="Mamoun C.B."/>
        </authorList>
    </citation>
    <scope>NUCLEOTIDE SEQUENCE [LARGE SCALE GENOMIC DNA]</scope>
    <source>
        <strain evidence="14 15">RI</strain>
    </source>
</reference>
<accession>A0A1R4AAJ7</accession>
<evidence type="ECO:0000259" key="12">
    <source>
        <dbReference type="PROSITE" id="PS50033"/>
    </source>
</evidence>
<dbReference type="AlphaFoldDB" id="A0A1R4AAJ7"/>
<evidence type="ECO:0000256" key="3">
    <source>
        <dbReference type="ARBA" id="ARBA00012759"/>
    </source>
</evidence>
<keyword evidence="9" id="KW-0804">Transcription</keyword>
<evidence type="ECO:0000256" key="8">
    <source>
        <dbReference type="ARBA" id="ARBA00023015"/>
    </source>
</evidence>
<keyword evidence="5" id="KW-0833">Ubl conjugation pathway</keyword>
<dbReference type="Gene3D" id="3.90.70.40">
    <property type="match status" value="1"/>
</dbReference>
<dbReference type="Proteomes" id="UP000002899">
    <property type="component" value="Chromosome II"/>
</dbReference>
<evidence type="ECO:0000256" key="7">
    <source>
        <dbReference type="ARBA" id="ARBA00022807"/>
    </source>
</evidence>
<keyword evidence="6 11" id="KW-0378">Hydrolase</keyword>
<comment type="subcellular location">
    <subcellularLocation>
        <location evidence="2">Nucleus</location>
    </subcellularLocation>
</comment>
<proteinExistence type="predicted"/>
<evidence type="ECO:0000256" key="9">
    <source>
        <dbReference type="ARBA" id="ARBA00023163"/>
    </source>
</evidence>
<evidence type="ECO:0000256" key="10">
    <source>
        <dbReference type="ARBA" id="ARBA00023242"/>
    </source>
</evidence>
<dbReference type="VEuPathDB" id="PiroplasmaDB:BMR1_02g02671"/>
<evidence type="ECO:0000256" key="11">
    <source>
        <dbReference type="PROSITE-ProRule" id="PRU00331"/>
    </source>
</evidence>
<dbReference type="PANTHER" id="PTHR14159">
    <property type="entry name" value="ATAXIN-3-RELATED"/>
    <property type="match status" value="1"/>
</dbReference>
<dbReference type="EMBL" id="FO082872">
    <property type="protein sequence ID" value="SJK86029.1"/>
    <property type="molecule type" value="Genomic_DNA"/>
</dbReference>
<dbReference type="GO" id="GO:0004843">
    <property type="term" value="F:cysteine-type deubiquitinase activity"/>
    <property type="evidence" value="ECO:0007669"/>
    <property type="project" value="UniProtKB-EC"/>
</dbReference>
<dbReference type="PANTHER" id="PTHR14159:SF0">
    <property type="entry name" value="ATAXIN-3-RELATED"/>
    <property type="match status" value="1"/>
</dbReference>